<evidence type="ECO:0000256" key="6">
    <source>
        <dbReference type="ARBA" id="ARBA00022801"/>
    </source>
</evidence>
<dbReference type="InterPro" id="IPR000819">
    <property type="entry name" value="Peptidase_M17_C"/>
</dbReference>
<feature type="binding site" evidence="8">
    <location>
        <position position="358"/>
    </location>
    <ligand>
        <name>Mn(2+)</name>
        <dbReference type="ChEBI" id="CHEBI:29035"/>
        <label>2</label>
    </ligand>
</feature>
<dbReference type="SUPFAM" id="SSF52949">
    <property type="entry name" value="Macro domain-like"/>
    <property type="match status" value="1"/>
</dbReference>
<feature type="binding site" evidence="8">
    <location>
        <position position="274"/>
    </location>
    <ligand>
        <name>Mn(2+)</name>
        <dbReference type="ChEBI" id="CHEBI:29035"/>
        <label>2</label>
    </ligand>
</feature>
<dbReference type="GO" id="GO:0030145">
    <property type="term" value="F:manganese ion binding"/>
    <property type="evidence" value="ECO:0007669"/>
    <property type="project" value="UniProtKB-UniRule"/>
</dbReference>
<dbReference type="EC" id="3.4.11.10" evidence="8"/>
<comment type="catalytic activity">
    <reaction evidence="2 8">
        <text>Release of an N-terminal amino acid, preferentially leucine, but not glutamic or aspartic acids.</text>
        <dbReference type="EC" id="3.4.11.10"/>
    </reaction>
</comment>
<evidence type="ECO:0000256" key="4">
    <source>
        <dbReference type="ARBA" id="ARBA00022438"/>
    </source>
</evidence>
<dbReference type="AlphaFoldDB" id="A0A1N7FAC3"/>
<keyword evidence="7 8" id="KW-0464">Manganese</keyword>
<dbReference type="GO" id="GO:0070006">
    <property type="term" value="F:metalloaminopeptidase activity"/>
    <property type="evidence" value="ECO:0007669"/>
    <property type="project" value="InterPro"/>
</dbReference>
<reference evidence="11" key="1">
    <citation type="submission" date="2017-01" db="EMBL/GenBank/DDBJ databases">
        <authorList>
            <person name="Varghese N."/>
            <person name="Submissions S."/>
        </authorList>
    </citation>
    <scope>NUCLEOTIDE SEQUENCE [LARGE SCALE GENOMIC DNA]</scope>
    <source>
        <strain evidence="11">DSM 21768</strain>
    </source>
</reference>
<feature type="binding site" evidence="8">
    <location>
        <position position="356"/>
    </location>
    <ligand>
        <name>Mn(2+)</name>
        <dbReference type="ChEBI" id="CHEBI:29035"/>
        <label>1</label>
    </ligand>
</feature>
<comment type="function">
    <text evidence="8">Presumably involved in the processing and regular turnover of intracellular proteins. Catalyzes the removal of unsubstituted N-terminal amino acids from various peptides.</text>
</comment>
<dbReference type="CDD" id="cd00433">
    <property type="entry name" value="Peptidase_M17"/>
    <property type="match status" value="1"/>
</dbReference>
<sequence length="505" mass="53553">MPLPKLSLSVQSELSLKKATKTNPLPTIVVYATDDGKILGNLPDSEHLTTAKALLKRSNFQAGLGESVIDYAINDKDAAAIVIVGVGKLDKLANNIAKVANATYNAIKTSQKAAVLWGDTICQIHFTQFVTHLIGSSYRFDHHKSKPKPADTLSEVVLINTKDSLDDYKTALQFAQATATGMGAARDVANEAPNVLTPSELAKKAKQLAKDYADTITVSVLGEKDMEKLGMGCFLAVSQGSDQEGKLAIIEYYGKSGKSGKKAKLNKPIALVGKGLTFDSGGISLKPSAGMEEMKFDMGGAASILGTMHAIAEANLPIDVVAVLACAENMPSARASRPSDVVTAMNGTTVEILNTDAEGRLVLCDTLCYVQENYEPKVIIDTATLTGACVIALGSVRSALYSNDEDTIFALQAASEYTNDLVWHMPLDDAYDEQINSKVADIQNIGGREAGSVTAACFLKRFIKEGQAWAHLDIAGTAWNGGGTCAATGRPVALLAQYLRSQSQA</sequence>
<keyword evidence="4 8" id="KW-0031">Aminopeptidase</keyword>
<dbReference type="Gene3D" id="3.40.220.10">
    <property type="entry name" value="Leucine Aminopeptidase, subunit E, domain 1"/>
    <property type="match status" value="1"/>
</dbReference>
<dbReference type="EMBL" id="FTNU01000011">
    <property type="protein sequence ID" value="SIR97269.1"/>
    <property type="molecule type" value="Genomic_DNA"/>
</dbReference>
<keyword evidence="8" id="KW-0963">Cytoplasm</keyword>
<keyword evidence="11" id="KW-1185">Reference proteome</keyword>
<dbReference type="Pfam" id="PF00883">
    <property type="entry name" value="Peptidase_M17"/>
    <property type="match status" value="1"/>
</dbReference>
<gene>
    <name evidence="8" type="primary">pepA</name>
    <name evidence="10" type="ORF">SAMN02745664_11140</name>
</gene>
<feature type="active site" evidence="8">
    <location>
        <position position="286"/>
    </location>
</feature>
<dbReference type="SUPFAM" id="SSF53187">
    <property type="entry name" value="Zn-dependent exopeptidases"/>
    <property type="match status" value="1"/>
</dbReference>
<evidence type="ECO:0000256" key="8">
    <source>
        <dbReference type="HAMAP-Rule" id="MF_00181"/>
    </source>
</evidence>
<feature type="binding site" evidence="8">
    <location>
        <position position="279"/>
    </location>
    <ligand>
        <name>Mn(2+)</name>
        <dbReference type="ChEBI" id="CHEBI:29035"/>
        <label>1</label>
    </ligand>
</feature>
<name>A0A1N7FAC3_9GAMM</name>
<keyword evidence="8" id="KW-0479">Metal-binding</keyword>
<evidence type="ECO:0000256" key="3">
    <source>
        <dbReference type="ARBA" id="ARBA00009528"/>
    </source>
</evidence>
<dbReference type="InterPro" id="IPR043472">
    <property type="entry name" value="Macro_dom-like"/>
</dbReference>
<dbReference type="RefSeq" id="WP_076555568.1">
    <property type="nucleotide sequence ID" value="NZ_FTNU01000011.1"/>
</dbReference>
<protein>
    <recommendedName>
        <fullName evidence="8">Probable cytosol aminopeptidase</fullName>
        <ecNumber evidence="8">3.4.11.1</ecNumber>
    </recommendedName>
    <alternativeName>
        <fullName evidence="8">Leucine aminopeptidase</fullName>
        <shortName evidence="8">LAP</shortName>
        <ecNumber evidence="8">3.4.11.10</ecNumber>
    </alternativeName>
    <alternativeName>
        <fullName evidence="8">Leucyl aminopeptidase</fullName>
    </alternativeName>
</protein>
<evidence type="ECO:0000313" key="11">
    <source>
        <dbReference type="Proteomes" id="UP000187495"/>
    </source>
</evidence>
<dbReference type="HAMAP" id="MF_00181">
    <property type="entry name" value="Cytosol_peptidase_M17"/>
    <property type="match status" value="1"/>
</dbReference>
<proteinExistence type="inferred from homology"/>
<dbReference type="PANTHER" id="PTHR11963:SF23">
    <property type="entry name" value="CYTOSOL AMINOPEPTIDASE"/>
    <property type="match status" value="1"/>
</dbReference>
<comment type="similarity">
    <text evidence="3 8">Belongs to the peptidase M17 family.</text>
</comment>
<feature type="binding site" evidence="8">
    <location>
        <position position="279"/>
    </location>
    <ligand>
        <name>Mn(2+)</name>
        <dbReference type="ChEBI" id="CHEBI:29035"/>
        <label>2</label>
    </ligand>
</feature>
<evidence type="ECO:0000313" key="10">
    <source>
        <dbReference type="EMBL" id="SIR97269.1"/>
    </source>
</evidence>
<dbReference type="InterPro" id="IPR011356">
    <property type="entry name" value="Leucine_aapep/pepB"/>
</dbReference>
<evidence type="ECO:0000256" key="5">
    <source>
        <dbReference type="ARBA" id="ARBA00022670"/>
    </source>
</evidence>
<organism evidence="10 11">
    <name type="scientific">Moraxella cuniculi DSM 21768</name>
    <dbReference type="NCBI Taxonomy" id="1122245"/>
    <lineage>
        <taxon>Bacteria</taxon>
        <taxon>Pseudomonadati</taxon>
        <taxon>Pseudomonadota</taxon>
        <taxon>Gammaproteobacteria</taxon>
        <taxon>Moraxellales</taxon>
        <taxon>Moraxellaceae</taxon>
        <taxon>Moraxella</taxon>
    </lineage>
</organism>
<feature type="active site" evidence="8">
    <location>
        <position position="360"/>
    </location>
</feature>
<comment type="subcellular location">
    <subcellularLocation>
        <location evidence="8">Cytoplasm</location>
    </subcellularLocation>
</comment>
<dbReference type="Pfam" id="PF02789">
    <property type="entry name" value="Peptidase_M17_N"/>
    <property type="match status" value="1"/>
</dbReference>
<evidence type="ECO:0000256" key="1">
    <source>
        <dbReference type="ARBA" id="ARBA00000135"/>
    </source>
</evidence>
<accession>A0A1N7FAC3</accession>
<comment type="catalytic activity">
    <reaction evidence="1 8">
        <text>Release of an N-terminal amino acid, Xaa-|-Yaa-, in which Xaa is preferably Leu, but may be other amino acids including Pro although not Arg or Lys, and Yaa may be Pro. Amino acid amides and methyl esters are also readily hydrolyzed, but rates on arylamides are exceedingly low.</text>
        <dbReference type="EC" id="3.4.11.1"/>
    </reaction>
</comment>
<dbReference type="Gene3D" id="3.40.630.10">
    <property type="entry name" value="Zn peptidases"/>
    <property type="match status" value="1"/>
</dbReference>
<dbReference type="InterPro" id="IPR008283">
    <property type="entry name" value="Peptidase_M17_N"/>
</dbReference>
<dbReference type="PANTHER" id="PTHR11963">
    <property type="entry name" value="LEUCINE AMINOPEPTIDASE-RELATED"/>
    <property type="match status" value="1"/>
</dbReference>
<keyword evidence="5 8" id="KW-0645">Protease</keyword>
<dbReference type="STRING" id="34061.B0189_09355"/>
<dbReference type="GO" id="GO:0005737">
    <property type="term" value="C:cytoplasm"/>
    <property type="evidence" value="ECO:0007669"/>
    <property type="project" value="UniProtKB-SubCell"/>
</dbReference>
<dbReference type="GO" id="GO:0006508">
    <property type="term" value="P:proteolysis"/>
    <property type="evidence" value="ECO:0007669"/>
    <property type="project" value="UniProtKB-KW"/>
</dbReference>
<dbReference type="PRINTS" id="PR00481">
    <property type="entry name" value="LAMNOPPTDASE"/>
</dbReference>
<dbReference type="Proteomes" id="UP000187495">
    <property type="component" value="Unassembled WGS sequence"/>
</dbReference>
<feature type="binding site" evidence="8">
    <location>
        <position position="297"/>
    </location>
    <ligand>
        <name>Mn(2+)</name>
        <dbReference type="ChEBI" id="CHEBI:29035"/>
        <label>2</label>
    </ligand>
</feature>
<dbReference type="EC" id="3.4.11.1" evidence="8"/>
<dbReference type="NCBIfam" id="NF002074">
    <property type="entry name" value="PRK00913.1-4"/>
    <property type="match status" value="1"/>
</dbReference>
<dbReference type="InterPro" id="IPR023042">
    <property type="entry name" value="Peptidase_M17_leu_NH2_pept"/>
</dbReference>
<evidence type="ECO:0000259" key="9">
    <source>
        <dbReference type="PROSITE" id="PS00631"/>
    </source>
</evidence>
<evidence type="ECO:0000256" key="7">
    <source>
        <dbReference type="ARBA" id="ARBA00023211"/>
    </source>
</evidence>
<feature type="binding site" evidence="8">
    <location>
        <position position="358"/>
    </location>
    <ligand>
        <name>Mn(2+)</name>
        <dbReference type="ChEBI" id="CHEBI:29035"/>
        <label>1</label>
    </ligand>
</feature>
<comment type="cofactor">
    <cofactor evidence="8">
        <name>Mn(2+)</name>
        <dbReference type="ChEBI" id="CHEBI:29035"/>
    </cofactor>
    <text evidence="8">Binds 2 manganese ions per subunit.</text>
</comment>
<keyword evidence="6 8" id="KW-0378">Hydrolase</keyword>
<feature type="domain" description="Cytosol aminopeptidase" evidence="9">
    <location>
        <begin position="354"/>
        <end position="361"/>
    </location>
</feature>
<dbReference type="PROSITE" id="PS00631">
    <property type="entry name" value="CYTOSOL_AP"/>
    <property type="match status" value="1"/>
</dbReference>
<evidence type="ECO:0000256" key="2">
    <source>
        <dbReference type="ARBA" id="ARBA00000967"/>
    </source>
</evidence>